<reference evidence="3" key="1">
    <citation type="journal article" date="2016" name="Nature">
        <title>Genome evolution in the allotetraploid frog Xenopus laevis.</title>
        <authorList>
            <person name="Session A.M."/>
            <person name="Uno Y."/>
            <person name="Kwon T."/>
            <person name="Chapman J.A."/>
            <person name="Toyoda A."/>
            <person name="Takahashi S."/>
            <person name="Fukui A."/>
            <person name="Hikosaka A."/>
            <person name="Suzuki A."/>
            <person name="Kondo M."/>
            <person name="van Heeringen S.J."/>
            <person name="Quigley I."/>
            <person name="Heinz S."/>
            <person name="Ogino H."/>
            <person name="Ochi H."/>
            <person name="Hellsten U."/>
            <person name="Lyons J.B."/>
            <person name="Simakov O."/>
            <person name="Putnam N."/>
            <person name="Stites J."/>
            <person name="Kuroki Y."/>
            <person name="Tanaka T."/>
            <person name="Michiue T."/>
            <person name="Watanabe M."/>
            <person name="Bogdanovic O."/>
            <person name="Lister R."/>
            <person name="Georgiou G."/>
            <person name="Paranjpe S.S."/>
            <person name="van Kruijsbergen I."/>
            <person name="Shu S."/>
            <person name="Carlson J."/>
            <person name="Kinoshita T."/>
            <person name="Ohta Y."/>
            <person name="Mawaribuchi S."/>
            <person name="Jenkins J."/>
            <person name="Grimwood J."/>
            <person name="Schmutz J."/>
            <person name="Mitros T."/>
            <person name="Mozaffari S.V."/>
            <person name="Suzuki Y."/>
            <person name="Haramoto Y."/>
            <person name="Yamamoto T.S."/>
            <person name="Takagi C."/>
            <person name="Heald R."/>
            <person name="Miller K."/>
            <person name="Haudenschild C."/>
            <person name="Kitzman J."/>
            <person name="Nakayama T."/>
            <person name="Izutsu Y."/>
            <person name="Robert J."/>
            <person name="Fortriede J."/>
            <person name="Burns K."/>
            <person name="Lotay V."/>
            <person name="Karimi K."/>
            <person name="Yasuoka Y."/>
            <person name="Dichmann D.S."/>
            <person name="Flajnik M.F."/>
            <person name="Houston D.W."/>
            <person name="Shendure J."/>
            <person name="DuPasquier L."/>
            <person name="Vize P.D."/>
            <person name="Zorn A.M."/>
            <person name="Ito M."/>
            <person name="Marcotte E.M."/>
            <person name="Wallingford J.B."/>
            <person name="Ito Y."/>
            <person name="Asashima M."/>
            <person name="Ueno N."/>
            <person name="Matsuda Y."/>
            <person name="Veenstra G.J."/>
            <person name="Fujiyama A."/>
            <person name="Harland R.M."/>
            <person name="Taira M."/>
            <person name="Rokhsar D.S."/>
        </authorList>
    </citation>
    <scope>NUCLEOTIDE SEQUENCE [LARGE SCALE GENOMIC DNA]</scope>
    <source>
        <strain evidence="3">J</strain>
    </source>
</reference>
<feature type="transmembrane region" description="Helical" evidence="1">
    <location>
        <begin position="34"/>
        <end position="55"/>
    </location>
</feature>
<accession>A0A974H5T3</accession>
<proteinExistence type="predicted"/>
<protein>
    <submittedName>
        <fullName evidence="2">Uncharacterized protein</fullName>
    </submittedName>
</protein>
<dbReference type="AlphaFoldDB" id="A0A974H5T3"/>
<keyword evidence="1" id="KW-1133">Transmembrane helix</keyword>
<keyword evidence="1" id="KW-0472">Membrane</keyword>
<sequence>MWRHEIAPLTSKSLEWELLFSTTDIAFLCFSRNLYSAAILVTCGCCCIPFIRGLLQRLIDTTFTKTMYTAASLCSYDYVENYNTDI</sequence>
<organism evidence="2 3">
    <name type="scientific">Xenopus laevis</name>
    <name type="common">African clawed frog</name>
    <dbReference type="NCBI Taxonomy" id="8355"/>
    <lineage>
        <taxon>Eukaryota</taxon>
        <taxon>Metazoa</taxon>
        <taxon>Chordata</taxon>
        <taxon>Craniata</taxon>
        <taxon>Vertebrata</taxon>
        <taxon>Euteleostomi</taxon>
        <taxon>Amphibia</taxon>
        <taxon>Batrachia</taxon>
        <taxon>Anura</taxon>
        <taxon>Pipoidea</taxon>
        <taxon>Pipidae</taxon>
        <taxon>Xenopodinae</taxon>
        <taxon>Xenopus</taxon>
        <taxon>Xenopus</taxon>
    </lineage>
</organism>
<evidence type="ECO:0000313" key="3">
    <source>
        <dbReference type="Proteomes" id="UP000694892"/>
    </source>
</evidence>
<dbReference type="Proteomes" id="UP000694892">
    <property type="component" value="Chromosome 8S"/>
</dbReference>
<name>A0A974H5T3_XENLA</name>
<gene>
    <name evidence="2" type="ORF">XELAEV_18042182mg</name>
</gene>
<dbReference type="EMBL" id="CM004481">
    <property type="protein sequence ID" value="OCT65929.1"/>
    <property type="molecule type" value="Genomic_DNA"/>
</dbReference>
<keyword evidence="1" id="KW-0812">Transmembrane</keyword>
<evidence type="ECO:0000256" key="1">
    <source>
        <dbReference type="SAM" id="Phobius"/>
    </source>
</evidence>
<evidence type="ECO:0000313" key="2">
    <source>
        <dbReference type="EMBL" id="OCT65929.1"/>
    </source>
</evidence>